<evidence type="ECO:0000313" key="9">
    <source>
        <dbReference type="RefSeq" id="XP_017979571.1"/>
    </source>
</evidence>
<evidence type="ECO:0000256" key="2">
    <source>
        <dbReference type="ARBA" id="ARBA00022741"/>
    </source>
</evidence>
<evidence type="ECO:0000259" key="7">
    <source>
        <dbReference type="Pfam" id="PF23598"/>
    </source>
</evidence>
<feature type="domain" description="Disease resistance R13L4/SHOC-2-like LRR" evidence="7">
    <location>
        <begin position="542"/>
        <end position="869"/>
    </location>
</feature>
<reference evidence="9" key="2">
    <citation type="submission" date="2025-08" db="UniProtKB">
        <authorList>
            <consortium name="RefSeq"/>
        </authorList>
    </citation>
    <scope>IDENTIFICATION</scope>
</reference>
<protein>
    <submittedName>
        <fullName evidence="9">Disease resistance protein RPM1</fullName>
    </submittedName>
</protein>
<dbReference type="KEGG" id="tcc:18593217"/>
<dbReference type="Gene3D" id="3.40.50.300">
    <property type="entry name" value="P-loop containing nucleotide triphosphate hydrolases"/>
    <property type="match status" value="1"/>
</dbReference>
<dbReference type="SUPFAM" id="SSF52058">
    <property type="entry name" value="L domain-like"/>
    <property type="match status" value="1"/>
</dbReference>
<dbReference type="Gene3D" id="1.10.10.10">
    <property type="entry name" value="Winged helix-like DNA-binding domain superfamily/Winged helix DNA-binding domain"/>
    <property type="match status" value="1"/>
</dbReference>
<dbReference type="InterPro" id="IPR036388">
    <property type="entry name" value="WH-like_DNA-bd_sf"/>
</dbReference>
<evidence type="ECO:0000256" key="3">
    <source>
        <dbReference type="ARBA" id="ARBA00022821"/>
    </source>
</evidence>
<dbReference type="Gene3D" id="1.20.5.4130">
    <property type="match status" value="1"/>
</dbReference>
<dbReference type="PANTHER" id="PTHR23155">
    <property type="entry name" value="DISEASE RESISTANCE PROTEIN RP"/>
    <property type="match status" value="1"/>
</dbReference>
<dbReference type="PANTHER" id="PTHR23155:SF1205">
    <property type="entry name" value="DISEASE RESISTANCE PROTEIN RPM1"/>
    <property type="match status" value="1"/>
</dbReference>
<evidence type="ECO:0000259" key="4">
    <source>
        <dbReference type="Pfam" id="PF00931"/>
    </source>
</evidence>
<dbReference type="GO" id="GO:0051707">
    <property type="term" value="P:response to other organism"/>
    <property type="evidence" value="ECO:0007669"/>
    <property type="project" value="UniProtKB-ARBA"/>
</dbReference>
<dbReference type="InterPro" id="IPR038005">
    <property type="entry name" value="RX-like_CC"/>
</dbReference>
<evidence type="ECO:0000313" key="8">
    <source>
        <dbReference type="Proteomes" id="UP000694886"/>
    </source>
</evidence>
<evidence type="ECO:0000256" key="1">
    <source>
        <dbReference type="ARBA" id="ARBA00022737"/>
    </source>
</evidence>
<dbReference type="InterPro" id="IPR044974">
    <property type="entry name" value="Disease_R_plants"/>
</dbReference>
<dbReference type="InterPro" id="IPR002182">
    <property type="entry name" value="NB-ARC"/>
</dbReference>
<accession>A0AB32WP41</accession>
<evidence type="ECO:0000259" key="5">
    <source>
        <dbReference type="Pfam" id="PF18052"/>
    </source>
</evidence>
<keyword evidence="1" id="KW-0677">Repeat</keyword>
<dbReference type="Gramene" id="Tc07v2_t000580.1">
    <property type="protein sequence ID" value="Tc07v2_p000580.1"/>
    <property type="gene ID" value="Tc07v2_g000580"/>
</dbReference>
<dbReference type="PRINTS" id="PR00364">
    <property type="entry name" value="DISEASERSIST"/>
</dbReference>
<feature type="domain" description="Disease resistance N-terminal" evidence="5">
    <location>
        <begin position="11"/>
        <end position="93"/>
    </location>
</feature>
<proteinExistence type="predicted"/>
<organism evidence="8 9">
    <name type="scientific">Theobroma cacao</name>
    <name type="common">Cacao</name>
    <name type="synonym">Cocoa</name>
    <dbReference type="NCBI Taxonomy" id="3641"/>
    <lineage>
        <taxon>Eukaryota</taxon>
        <taxon>Viridiplantae</taxon>
        <taxon>Streptophyta</taxon>
        <taxon>Embryophyta</taxon>
        <taxon>Tracheophyta</taxon>
        <taxon>Spermatophyta</taxon>
        <taxon>Magnoliopsida</taxon>
        <taxon>eudicotyledons</taxon>
        <taxon>Gunneridae</taxon>
        <taxon>Pentapetalae</taxon>
        <taxon>rosids</taxon>
        <taxon>malvids</taxon>
        <taxon>Malvales</taxon>
        <taxon>Malvaceae</taxon>
        <taxon>Byttnerioideae</taxon>
        <taxon>Theobroma</taxon>
    </lineage>
</organism>
<feature type="domain" description="Disease resistance protein winged helix" evidence="6">
    <location>
        <begin position="420"/>
        <end position="490"/>
    </location>
</feature>
<sequence length="917" mass="105279">MADAAIAAAIFLIEKVSSFLDKEVKFKKSVQDDIRDVRNWLRTIQAYLKDTDGKDGSALQKDRAKQLRDIAYDIEDVLDEFRLHVPHHFSRNKLEQKAHHYAHFPTRRVALHELSSKIKDIRRKRDNLKGFDPRLYPDEGSSSSSMLEDRATYQIPEEDEIVGFEGQKATLIRMLQEGEARRMTLSVAGIAGSGKSTLVRSVYDDKSVLSRYDCHAWIDLSRSFKTDEVLRGMLQQFCEGWEEKLFPPGMTVQEKLKRHLEQRRYLLVLDDLRSKEDWVSIVNDLPSGDKRSRIIVTTTNSNLASFCVQSSELHVLKIGALSSPDAWYLFCKKAFRSDGKCPEELVEYYQSILTKCEGLPFAIVAVGSLLSTREKKGDEFQKLLNSLGSDLSKFGKVLLPSYKDLSGTSNLKSCFMYFSIFPEDYSIKRGRLIRLWIAEGFIKAKRDKTKEMVAEDYLNELIGRNLIHVSSRDFAGRVSTCRVLNLVREFLIEKSEEENFVKILAESSTGSSDEEVQDDEVQVRRLSIQSRCPQNEDLVSSHVRALFMFQWYDSLSSKIRKLLDRFKLLKVLDLEGAPLETFPKEIVKLTLLKYLSLRETKIKTVPKSIKKLAYLETLNLKQTFVTELPSEILSLQFLRHLLVYRYNVKNYVTLESVQGVKVPAGIGTLGKLQKLALLRANSEVIEELGALIRLRKLGLLDLKKGDGQKLCASIMKMENLLTLDVSSTGLEEYLDLDYMVNHPRFLQRLYLKGRLEKLPGWISSSSLDSLVRIYLKWSKLNTDNNPLWALQALPNLLELQMVDSYMGKSLEFMPNSFQKLKILHLEQFASLNMVVVETNAMPKLEKLTLCKCEKLKILPSGISKLTHLEELFLFDMNESFLNRLKKDCEDRSMVDHIKIIHSYRLGSNGLWSYQNLS</sequence>
<reference evidence="8" key="1">
    <citation type="journal article" date="1997" name="Nucleic Acids Res.">
        <title>tRNAscan-SE: a program for improved detection of transfer RNA genes in genomic sequence.</title>
        <authorList>
            <person name="Lowe T.M."/>
            <person name="Eddy S.R."/>
        </authorList>
    </citation>
    <scope>NUCLEOTIDE SEQUENCE [LARGE SCALE GENOMIC DNA]</scope>
    <source>
        <strain evidence="8">r\B97-61/B2</strain>
    </source>
</reference>
<dbReference type="Proteomes" id="UP000694886">
    <property type="component" value="Chromosome 7"/>
</dbReference>
<dbReference type="Gene3D" id="3.80.10.10">
    <property type="entry name" value="Ribonuclease Inhibitor"/>
    <property type="match status" value="1"/>
</dbReference>
<dbReference type="GO" id="GO:0006952">
    <property type="term" value="P:defense response"/>
    <property type="evidence" value="ECO:0007669"/>
    <property type="project" value="UniProtKB-KW"/>
</dbReference>
<dbReference type="CDD" id="cd14798">
    <property type="entry name" value="RX-CC_like"/>
    <property type="match status" value="1"/>
</dbReference>
<dbReference type="GeneID" id="18593217"/>
<dbReference type="Pfam" id="PF23598">
    <property type="entry name" value="LRR_14"/>
    <property type="match status" value="1"/>
</dbReference>
<dbReference type="Pfam" id="PF18052">
    <property type="entry name" value="Rx_N"/>
    <property type="match status" value="1"/>
</dbReference>
<dbReference type="AlphaFoldDB" id="A0AB32WP41"/>
<dbReference type="InterPro" id="IPR032675">
    <property type="entry name" value="LRR_dom_sf"/>
</dbReference>
<dbReference type="InterPro" id="IPR058922">
    <property type="entry name" value="WHD_DRP"/>
</dbReference>
<evidence type="ECO:0000259" key="6">
    <source>
        <dbReference type="Pfam" id="PF23559"/>
    </source>
</evidence>
<dbReference type="InterPro" id="IPR027417">
    <property type="entry name" value="P-loop_NTPase"/>
</dbReference>
<dbReference type="RefSeq" id="XP_017979571.1">
    <property type="nucleotide sequence ID" value="XM_018124082.1"/>
</dbReference>
<dbReference type="Pfam" id="PF00931">
    <property type="entry name" value="NB-ARC"/>
    <property type="match status" value="1"/>
</dbReference>
<feature type="domain" description="NB-ARC" evidence="4">
    <location>
        <begin position="167"/>
        <end position="337"/>
    </location>
</feature>
<dbReference type="FunFam" id="1.10.10.10:FF:000322">
    <property type="entry name" value="Probable disease resistance protein At1g63360"/>
    <property type="match status" value="1"/>
</dbReference>
<dbReference type="InterPro" id="IPR055414">
    <property type="entry name" value="LRR_R13L4/SHOC2-like"/>
</dbReference>
<dbReference type="SUPFAM" id="SSF52540">
    <property type="entry name" value="P-loop containing nucleoside triphosphate hydrolases"/>
    <property type="match status" value="1"/>
</dbReference>
<dbReference type="InterPro" id="IPR042197">
    <property type="entry name" value="Apaf_helical"/>
</dbReference>
<name>A0AB32WP41_THECC</name>
<dbReference type="GO" id="GO:0043531">
    <property type="term" value="F:ADP binding"/>
    <property type="evidence" value="ECO:0007669"/>
    <property type="project" value="InterPro"/>
</dbReference>
<keyword evidence="2" id="KW-0547">Nucleotide-binding</keyword>
<dbReference type="InterPro" id="IPR041118">
    <property type="entry name" value="Rx_N"/>
</dbReference>
<dbReference type="Gene3D" id="1.10.8.430">
    <property type="entry name" value="Helical domain of apoptotic protease-activating factors"/>
    <property type="match status" value="1"/>
</dbReference>
<gene>
    <name evidence="9" type="primary">LOC18593217</name>
</gene>
<dbReference type="Pfam" id="PF23559">
    <property type="entry name" value="WHD_DRP"/>
    <property type="match status" value="1"/>
</dbReference>
<keyword evidence="3" id="KW-0611">Plant defense</keyword>